<evidence type="ECO:0000313" key="2">
    <source>
        <dbReference type="EMBL" id="PIO36431.1"/>
    </source>
</evidence>
<organism evidence="2 3">
    <name type="scientific">Aquarana catesbeiana</name>
    <name type="common">American bullfrog</name>
    <name type="synonym">Rana catesbeiana</name>
    <dbReference type="NCBI Taxonomy" id="8400"/>
    <lineage>
        <taxon>Eukaryota</taxon>
        <taxon>Metazoa</taxon>
        <taxon>Chordata</taxon>
        <taxon>Craniata</taxon>
        <taxon>Vertebrata</taxon>
        <taxon>Euteleostomi</taxon>
        <taxon>Amphibia</taxon>
        <taxon>Batrachia</taxon>
        <taxon>Anura</taxon>
        <taxon>Neobatrachia</taxon>
        <taxon>Ranoidea</taxon>
        <taxon>Ranidae</taxon>
        <taxon>Aquarana</taxon>
    </lineage>
</organism>
<protein>
    <submittedName>
        <fullName evidence="2">Uncharacterized protein</fullName>
    </submittedName>
</protein>
<evidence type="ECO:0000313" key="3">
    <source>
        <dbReference type="Proteomes" id="UP000228934"/>
    </source>
</evidence>
<sequence>MIFNIQAGLRTLHDIGPEIRRAISCDLQDDEPEENNHEEEEDDVYRRNGNLFGNHVNHVGNDRHNSYQQTNTTRRPLHVQRPSIRSASDTDKSVYSHSGNSVHHNHHNHEYSGKHVPNSTNANLNNANVFKPANGKHSSFTAHNHMSENGYYTYSRNDYEKPRKSSIKR</sequence>
<dbReference type="AlphaFoldDB" id="A0A2G9SAG4"/>
<feature type="region of interest" description="Disordered" evidence="1">
    <location>
        <begin position="150"/>
        <end position="169"/>
    </location>
</feature>
<reference evidence="3" key="1">
    <citation type="journal article" date="2017" name="Nat. Commun.">
        <title>The North American bullfrog draft genome provides insight into hormonal regulation of long noncoding RNA.</title>
        <authorList>
            <person name="Hammond S.A."/>
            <person name="Warren R.L."/>
            <person name="Vandervalk B.P."/>
            <person name="Kucuk E."/>
            <person name="Khan H."/>
            <person name="Gibb E.A."/>
            <person name="Pandoh P."/>
            <person name="Kirk H."/>
            <person name="Zhao Y."/>
            <person name="Jones M."/>
            <person name="Mungall A.J."/>
            <person name="Coope R."/>
            <person name="Pleasance S."/>
            <person name="Moore R.A."/>
            <person name="Holt R.A."/>
            <person name="Round J.M."/>
            <person name="Ohora S."/>
            <person name="Walle B.V."/>
            <person name="Veldhoen N."/>
            <person name="Helbing C.C."/>
            <person name="Birol I."/>
        </authorList>
    </citation>
    <scope>NUCLEOTIDE SEQUENCE [LARGE SCALE GENOMIC DNA]</scope>
</reference>
<feature type="region of interest" description="Disordered" evidence="1">
    <location>
        <begin position="51"/>
        <end position="142"/>
    </location>
</feature>
<keyword evidence="3" id="KW-1185">Reference proteome</keyword>
<dbReference type="OrthoDB" id="431720at2759"/>
<name>A0A2G9SAG4_AQUCT</name>
<dbReference type="EMBL" id="KV926140">
    <property type="protein sequence ID" value="PIO36431.1"/>
    <property type="molecule type" value="Genomic_DNA"/>
</dbReference>
<proteinExistence type="predicted"/>
<dbReference type="Proteomes" id="UP000228934">
    <property type="component" value="Unassembled WGS sequence"/>
</dbReference>
<evidence type="ECO:0000256" key="1">
    <source>
        <dbReference type="SAM" id="MobiDB-lite"/>
    </source>
</evidence>
<accession>A0A2G9SAG4</accession>
<gene>
    <name evidence="2" type="ORF">AB205_0135750</name>
</gene>
<feature type="compositionally biased region" description="Low complexity" evidence="1">
    <location>
        <begin position="118"/>
        <end position="128"/>
    </location>
</feature>